<reference evidence="1" key="1">
    <citation type="journal article" date="2021" name="Proc. Natl. Acad. Sci. U.S.A.">
        <title>A Catalog of Tens of Thousands of Viruses from Human Metagenomes Reveals Hidden Associations with Chronic Diseases.</title>
        <authorList>
            <person name="Tisza M.J."/>
            <person name="Buck C.B."/>
        </authorList>
    </citation>
    <scope>NUCLEOTIDE SEQUENCE</scope>
    <source>
        <strain evidence="1">CtXPh6</strain>
    </source>
</reference>
<name>A0A8S5LK86_9CAUD</name>
<accession>A0A8S5LK86</accession>
<organism evidence="1">
    <name type="scientific">Siphoviridae sp. ctXPh6</name>
    <dbReference type="NCBI Taxonomy" id="2827578"/>
    <lineage>
        <taxon>Viruses</taxon>
        <taxon>Duplodnaviria</taxon>
        <taxon>Heunggongvirae</taxon>
        <taxon>Uroviricota</taxon>
        <taxon>Caudoviricetes</taxon>
    </lineage>
</organism>
<protein>
    <submittedName>
        <fullName evidence="1">Uncharacterized protein</fullName>
    </submittedName>
</protein>
<evidence type="ECO:0000313" key="1">
    <source>
        <dbReference type="EMBL" id="DAD70259.1"/>
    </source>
</evidence>
<sequence length="52" mass="6227">MIKKDFEVESEEMKEAMKKVEETRIEYLQALHDLGKLVYEDGEKLVLVRKEK</sequence>
<dbReference type="EMBL" id="BK015862">
    <property type="protein sequence ID" value="DAD70259.1"/>
    <property type="molecule type" value="Genomic_DNA"/>
</dbReference>
<proteinExistence type="predicted"/>